<keyword evidence="10 18" id="KW-0808">Transferase</keyword>
<dbReference type="STRING" id="39029.BSR42_02515"/>
<accession>A0A0J6WWG9</accession>
<dbReference type="EMBL" id="LEKT01000001">
    <property type="protein sequence ID" value="KMO87875.1"/>
    <property type="molecule type" value="Genomic_DNA"/>
</dbReference>
<evidence type="ECO:0000256" key="15">
    <source>
        <dbReference type="ARBA" id="ARBA00023136"/>
    </source>
</evidence>
<evidence type="ECO:0000256" key="3">
    <source>
        <dbReference type="ARBA" id="ARBA00005119"/>
    </source>
</evidence>
<dbReference type="InterPro" id="IPR000374">
    <property type="entry name" value="PC_trans"/>
</dbReference>
<protein>
    <recommendedName>
        <fullName evidence="7 18">Phosphatidate cytidylyltransferase</fullName>
        <ecNumber evidence="6 18">2.7.7.41</ecNumber>
    </recommendedName>
</protein>
<keyword evidence="13 19" id="KW-1133">Transmembrane helix</keyword>
<keyword evidence="11 18" id="KW-0812">Transmembrane</keyword>
<evidence type="ECO:0000256" key="19">
    <source>
        <dbReference type="SAM" id="Phobius"/>
    </source>
</evidence>
<keyword evidence="15 19" id="KW-0472">Membrane</keyword>
<keyword evidence="12 18" id="KW-0548">Nucleotidyltransferase</keyword>
<comment type="pathway">
    <text evidence="4">Lipid metabolism.</text>
</comment>
<keyword evidence="16" id="KW-0594">Phospholipid biosynthesis</keyword>
<gene>
    <name evidence="20" type="ORF">AB840_00375</name>
</gene>
<dbReference type="PANTHER" id="PTHR46382:SF1">
    <property type="entry name" value="PHOSPHATIDATE CYTIDYLYLTRANSFERASE"/>
    <property type="match status" value="1"/>
</dbReference>
<evidence type="ECO:0000256" key="17">
    <source>
        <dbReference type="ARBA" id="ARBA00023264"/>
    </source>
</evidence>
<dbReference type="GO" id="GO:0005886">
    <property type="term" value="C:plasma membrane"/>
    <property type="evidence" value="ECO:0007669"/>
    <property type="project" value="UniProtKB-SubCell"/>
</dbReference>
<feature type="transmembrane region" description="Helical" evidence="19">
    <location>
        <begin position="77"/>
        <end position="94"/>
    </location>
</feature>
<keyword evidence="17" id="KW-1208">Phospholipid metabolism</keyword>
<proteinExistence type="inferred from homology"/>
<feature type="transmembrane region" description="Helical" evidence="19">
    <location>
        <begin position="54"/>
        <end position="71"/>
    </location>
</feature>
<evidence type="ECO:0000256" key="11">
    <source>
        <dbReference type="ARBA" id="ARBA00022692"/>
    </source>
</evidence>
<feature type="transmembrane region" description="Helical" evidence="19">
    <location>
        <begin position="187"/>
        <end position="205"/>
    </location>
</feature>
<evidence type="ECO:0000256" key="4">
    <source>
        <dbReference type="ARBA" id="ARBA00005189"/>
    </source>
</evidence>
<evidence type="ECO:0000256" key="10">
    <source>
        <dbReference type="ARBA" id="ARBA00022679"/>
    </source>
</evidence>
<dbReference type="GO" id="GO:0004605">
    <property type="term" value="F:phosphatidate cytidylyltransferase activity"/>
    <property type="evidence" value="ECO:0007669"/>
    <property type="project" value="UniProtKB-EC"/>
</dbReference>
<reference evidence="20 21" key="1">
    <citation type="submission" date="2015-06" db="EMBL/GenBank/DDBJ databases">
        <title>Draft genome sequence of beer spoilage bacterium Megasphaera cerevisiae type strain 20462.</title>
        <authorList>
            <person name="Kutumbaka K."/>
            <person name="Pasmowitz J."/>
            <person name="Mategko J."/>
            <person name="Reyes D."/>
            <person name="Friedrich A."/>
            <person name="Han S."/>
            <person name="Martens-Habbena W."/>
            <person name="Neal-McKinney J."/>
            <person name="Janagama H.K."/>
            <person name="Nadala C."/>
            <person name="Samadpour M."/>
        </authorList>
    </citation>
    <scope>NUCLEOTIDE SEQUENCE [LARGE SCALE GENOMIC DNA]</scope>
    <source>
        <strain evidence="20 21">DSM 20462</strain>
    </source>
</reference>
<dbReference type="EC" id="2.7.7.41" evidence="6 18"/>
<comment type="similarity">
    <text evidence="5 18">Belongs to the CDS family.</text>
</comment>
<comment type="pathway">
    <text evidence="3 18">Phospholipid metabolism; CDP-diacylglycerol biosynthesis; CDP-diacylglycerol from sn-glycerol 3-phosphate: step 3/3.</text>
</comment>
<comment type="subcellular location">
    <subcellularLocation>
        <location evidence="2">Cell membrane</location>
        <topology evidence="2">Multi-pass membrane protein</topology>
    </subcellularLocation>
</comment>
<dbReference type="Pfam" id="PF01148">
    <property type="entry name" value="CTP_transf_1"/>
    <property type="match status" value="1"/>
</dbReference>
<name>A0A0J6WWG9_9FIRM</name>
<comment type="catalytic activity">
    <reaction evidence="1 18">
        <text>a 1,2-diacyl-sn-glycero-3-phosphate + CTP + H(+) = a CDP-1,2-diacyl-sn-glycerol + diphosphate</text>
        <dbReference type="Rhea" id="RHEA:16229"/>
        <dbReference type="ChEBI" id="CHEBI:15378"/>
        <dbReference type="ChEBI" id="CHEBI:33019"/>
        <dbReference type="ChEBI" id="CHEBI:37563"/>
        <dbReference type="ChEBI" id="CHEBI:58332"/>
        <dbReference type="ChEBI" id="CHEBI:58608"/>
        <dbReference type="EC" id="2.7.7.41"/>
    </reaction>
</comment>
<feature type="transmembrane region" description="Helical" evidence="19">
    <location>
        <begin position="211"/>
        <end position="230"/>
    </location>
</feature>
<dbReference type="FunCoup" id="A0A0J6WWG9">
    <property type="interactions" value="436"/>
</dbReference>
<keyword evidence="9" id="KW-0444">Lipid biosynthesis</keyword>
<organism evidence="20 21">
    <name type="scientific">Megasphaera cerevisiae DSM 20462</name>
    <dbReference type="NCBI Taxonomy" id="1122219"/>
    <lineage>
        <taxon>Bacteria</taxon>
        <taxon>Bacillati</taxon>
        <taxon>Bacillota</taxon>
        <taxon>Negativicutes</taxon>
        <taxon>Veillonellales</taxon>
        <taxon>Veillonellaceae</taxon>
        <taxon>Megasphaera</taxon>
    </lineage>
</organism>
<evidence type="ECO:0000256" key="1">
    <source>
        <dbReference type="ARBA" id="ARBA00001698"/>
    </source>
</evidence>
<evidence type="ECO:0000256" key="13">
    <source>
        <dbReference type="ARBA" id="ARBA00022989"/>
    </source>
</evidence>
<dbReference type="UniPathway" id="UPA00557">
    <property type="reaction ID" value="UER00614"/>
</dbReference>
<dbReference type="OrthoDB" id="9799199at2"/>
<evidence type="ECO:0000256" key="14">
    <source>
        <dbReference type="ARBA" id="ARBA00023098"/>
    </source>
</evidence>
<dbReference type="GO" id="GO:0016024">
    <property type="term" value="P:CDP-diacylglycerol biosynthetic process"/>
    <property type="evidence" value="ECO:0007669"/>
    <property type="project" value="UniProtKB-UniPathway"/>
</dbReference>
<comment type="caution">
    <text evidence="20">The sequence shown here is derived from an EMBL/GenBank/DDBJ whole genome shotgun (WGS) entry which is preliminary data.</text>
</comment>
<dbReference type="AlphaFoldDB" id="A0A0J6WWG9"/>
<keyword evidence="14" id="KW-0443">Lipid metabolism</keyword>
<feature type="transmembrane region" description="Helical" evidence="19">
    <location>
        <begin position="147"/>
        <end position="166"/>
    </location>
</feature>
<evidence type="ECO:0000256" key="2">
    <source>
        <dbReference type="ARBA" id="ARBA00004651"/>
    </source>
</evidence>
<dbReference type="InParanoid" id="A0A0J6WWG9"/>
<dbReference type="RefSeq" id="WP_048512835.1">
    <property type="nucleotide sequence ID" value="NZ_FUXD01000003.1"/>
</dbReference>
<evidence type="ECO:0000256" key="12">
    <source>
        <dbReference type="ARBA" id="ARBA00022695"/>
    </source>
</evidence>
<evidence type="ECO:0000256" key="6">
    <source>
        <dbReference type="ARBA" id="ARBA00012487"/>
    </source>
</evidence>
<evidence type="ECO:0000256" key="8">
    <source>
        <dbReference type="ARBA" id="ARBA00022475"/>
    </source>
</evidence>
<evidence type="ECO:0000256" key="16">
    <source>
        <dbReference type="ARBA" id="ARBA00023209"/>
    </source>
</evidence>
<dbReference type="PANTHER" id="PTHR46382">
    <property type="entry name" value="PHOSPHATIDATE CYTIDYLYLTRANSFERASE"/>
    <property type="match status" value="1"/>
</dbReference>
<keyword evidence="8" id="KW-1003">Cell membrane</keyword>
<evidence type="ECO:0000256" key="7">
    <source>
        <dbReference type="ARBA" id="ARBA00019373"/>
    </source>
</evidence>
<evidence type="ECO:0000256" key="18">
    <source>
        <dbReference type="RuleBase" id="RU003938"/>
    </source>
</evidence>
<dbReference type="PATRIC" id="fig|1122219.3.peg.80"/>
<keyword evidence="21" id="KW-1185">Reference proteome</keyword>
<dbReference type="Proteomes" id="UP000036503">
    <property type="component" value="Unassembled WGS sequence"/>
</dbReference>
<evidence type="ECO:0000256" key="5">
    <source>
        <dbReference type="ARBA" id="ARBA00010185"/>
    </source>
</evidence>
<evidence type="ECO:0000313" key="21">
    <source>
        <dbReference type="Proteomes" id="UP000036503"/>
    </source>
</evidence>
<feature type="transmembrane region" description="Helical" evidence="19">
    <location>
        <begin position="106"/>
        <end position="127"/>
    </location>
</feature>
<sequence length="275" mass="30248">MLAKRIITGIVGGALTIFVIYEGNWLFFIMMTLLALLGWYEYSTLVRKLNAKLADKFGAVWLLCFFGAYWYGCLKVMMLLAIILLAWLLLRTVFFHRLVTPSDSAYTLYGLLYIGTGFFAMLALRSGMVASDMTGVFGSVMLEPARFFMFLLVFSTWASDTFAFATGKCLGRNKLCPSISPGKTREGAIGGFLGTLLIALIFSLIFEFSVIHALAIGIIIAVMAPLGDLVESILKRVCQVKDSGMLIPGHGGVLDRFDSLIFTAPAVYVYLVLIS</sequence>
<evidence type="ECO:0000313" key="20">
    <source>
        <dbReference type="EMBL" id="KMO87875.1"/>
    </source>
</evidence>
<dbReference type="PROSITE" id="PS01315">
    <property type="entry name" value="CDS"/>
    <property type="match status" value="1"/>
</dbReference>
<evidence type="ECO:0000256" key="9">
    <source>
        <dbReference type="ARBA" id="ARBA00022516"/>
    </source>
</evidence>